<name>A0AC59ZPY3_RANTA</name>
<gene>
    <name evidence="1" type="ORF">MRATA1EN22A_LOCUS21240</name>
</gene>
<dbReference type="EMBL" id="OX596117">
    <property type="protein sequence ID" value="CAN0485511.1"/>
    <property type="molecule type" value="Genomic_DNA"/>
</dbReference>
<evidence type="ECO:0000313" key="1">
    <source>
        <dbReference type="EMBL" id="CAN0485511.1"/>
    </source>
</evidence>
<reference evidence="1" key="1">
    <citation type="submission" date="2023-05" db="EMBL/GenBank/DDBJ databases">
        <authorList>
            <consortium name="ELIXIR-Norway"/>
        </authorList>
    </citation>
    <scope>NUCLEOTIDE SEQUENCE</scope>
</reference>
<sequence>MELAAPGPGRDSVLPNALPGHRVPSPPDVAKGGEQTAPRGAPRAPSQPAGKPKQSAQADPLCSLHLRSLPGGRPGQPGRSGAELRGEQGRASGRTRGPEGS</sequence>
<accession>A0AC59ZPY3</accession>
<proteinExistence type="predicted"/>
<dbReference type="Proteomes" id="UP001162501">
    <property type="component" value="Chromosome 33"/>
</dbReference>
<organism evidence="1 2">
    <name type="scientific">Rangifer tarandus platyrhynchus</name>
    <name type="common">Svalbard reindeer</name>
    <dbReference type="NCBI Taxonomy" id="3082113"/>
    <lineage>
        <taxon>Eukaryota</taxon>
        <taxon>Metazoa</taxon>
        <taxon>Chordata</taxon>
        <taxon>Craniata</taxon>
        <taxon>Vertebrata</taxon>
        <taxon>Euteleostomi</taxon>
        <taxon>Mammalia</taxon>
        <taxon>Eutheria</taxon>
        <taxon>Laurasiatheria</taxon>
        <taxon>Artiodactyla</taxon>
        <taxon>Ruminantia</taxon>
        <taxon>Pecora</taxon>
        <taxon>Cervidae</taxon>
        <taxon>Odocoileinae</taxon>
        <taxon>Rangifer</taxon>
    </lineage>
</organism>
<protein>
    <submittedName>
        <fullName evidence="1">Uncharacterized protein</fullName>
    </submittedName>
</protein>
<evidence type="ECO:0000313" key="2">
    <source>
        <dbReference type="Proteomes" id="UP001162501"/>
    </source>
</evidence>
<reference evidence="1" key="2">
    <citation type="submission" date="2025-03" db="EMBL/GenBank/DDBJ databases">
        <authorList>
            <consortium name="ELIXIR-Norway"/>
            <consortium name="Elixir Norway"/>
        </authorList>
    </citation>
    <scope>NUCLEOTIDE SEQUENCE</scope>
</reference>